<keyword evidence="8" id="KW-1185">Reference proteome</keyword>
<dbReference type="KEGG" id="ttf:THTE_0063"/>
<dbReference type="GO" id="GO:0043190">
    <property type="term" value="C:ATP-binding cassette (ABC) transporter complex"/>
    <property type="evidence" value="ECO:0007669"/>
    <property type="project" value="TreeGrafter"/>
</dbReference>
<gene>
    <name evidence="7" type="ORF">THTE_0063</name>
</gene>
<protein>
    <recommendedName>
        <fullName evidence="9">Permease YjgP/YjgQ family protein</fullName>
    </recommendedName>
</protein>
<comment type="subcellular location">
    <subcellularLocation>
        <location evidence="1">Cell membrane</location>
        <topology evidence="1">Multi-pass membrane protein</topology>
    </subcellularLocation>
</comment>
<dbReference type="PANTHER" id="PTHR33529">
    <property type="entry name" value="SLR0882 PROTEIN-RELATED"/>
    <property type="match status" value="1"/>
</dbReference>
<dbReference type="Pfam" id="PF03739">
    <property type="entry name" value="LptF_LptG"/>
    <property type="match status" value="2"/>
</dbReference>
<sequence>MFFATIIDRYIARHFFQSFFVCFFSLVCIFVVFDFFTNLDEFLRAADAGGGLLKLTLLYYGPQSLAFLDRMLGLLVLTAAMFTTAWLQRQQEMVALLAAGISRARVTAPVVVGSVVLILLGVCNREMILPRMIHLLARTNTDLLGEKGWPIQARYDNETDILLRGRAAYRKDYRIAEPNFLLPPGLDQYGGQLQAENAYYLPATKDHPSGYLLDRMVRPKDLKDKPSLFLRGRPVILTPHDHPWLKDDQCFVVSNIDFEQLTGGRAWREYSSTLGLIRGLHNPSLDLGADVRVRIHARIVQPLRDLNLLFLGLPLVVRREQRNVFIALGLGILVVGLFTAVVLTCEYLGNIYLLSPAFAVWLPFFISIPAAVAQLDWLWE</sequence>
<evidence type="ECO:0000256" key="1">
    <source>
        <dbReference type="ARBA" id="ARBA00004651"/>
    </source>
</evidence>
<accession>A0A286R9M7</accession>
<evidence type="ECO:0000256" key="2">
    <source>
        <dbReference type="ARBA" id="ARBA00022475"/>
    </source>
</evidence>
<dbReference type="InterPro" id="IPR005495">
    <property type="entry name" value="LptG/LptF_permease"/>
</dbReference>
<dbReference type="PANTHER" id="PTHR33529:SF2">
    <property type="entry name" value="LIPOPOLYSACCHARIDE EXPORT SYSTEM PERMEASE PROTEIN LPTG"/>
    <property type="match status" value="1"/>
</dbReference>
<dbReference type="EMBL" id="CP018477">
    <property type="protein sequence ID" value="ASV72665.1"/>
    <property type="molecule type" value="Genomic_DNA"/>
</dbReference>
<dbReference type="GO" id="GO:0015920">
    <property type="term" value="P:lipopolysaccharide transport"/>
    <property type="evidence" value="ECO:0007669"/>
    <property type="project" value="TreeGrafter"/>
</dbReference>
<feature type="transmembrane region" description="Helical" evidence="6">
    <location>
        <begin position="15"/>
        <end position="36"/>
    </location>
</feature>
<evidence type="ECO:0000313" key="8">
    <source>
        <dbReference type="Proteomes" id="UP000215086"/>
    </source>
</evidence>
<organism evidence="7 8">
    <name type="scientific">Thermogutta terrifontis</name>
    <dbReference type="NCBI Taxonomy" id="1331910"/>
    <lineage>
        <taxon>Bacteria</taxon>
        <taxon>Pseudomonadati</taxon>
        <taxon>Planctomycetota</taxon>
        <taxon>Planctomycetia</taxon>
        <taxon>Pirellulales</taxon>
        <taxon>Thermoguttaceae</taxon>
        <taxon>Thermogutta</taxon>
    </lineage>
</organism>
<keyword evidence="5 6" id="KW-0472">Membrane</keyword>
<dbReference type="RefSeq" id="WP_095413540.1">
    <property type="nucleotide sequence ID" value="NZ_CP018477.1"/>
</dbReference>
<feature type="transmembrane region" description="Helical" evidence="6">
    <location>
        <begin position="358"/>
        <end position="379"/>
    </location>
</feature>
<keyword evidence="3 6" id="KW-0812">Transmembrane</keyword>
<dbReference type="OrthoDB" id="262519at2"/>
<evidence type="ECO:0000256" key="3">
    <source>
        <dbReference type="ARBA" id="ARBA00022692"/>
    </source>
</evidence>
<dbReference type="AlphaFoldDB" id="A0A286R9M7"/>
<feature type="transmembrane region" description="Helical" evidence="6">
    <location>
        <begin position="324"/>
        <end position="343"/>
    </location>
</feature>
<reference evidence="7 8" key="1">
    <citation type="journal article" name="Front. Microbiol.">
        <title>Sugar Metabolism of the First Thermophilic Planctomycete Thermogutta terrifontis: Comparative Genomic and Transcriptomic Approaches.</title>
        <authorList>
            <person name="Elcheninov A.G."/>
            <person name="Menzel P."/>
            <person name="Gudbergsdottir S.R."/>
            <person name="Slesarev A.I."/>
            <person name="Kadnikov V.V."/>
            <person name="Krogh A."/>
            <person name="Bonch-Osmolovskaya E.A."/>
            <person name="Peng X."/>
            <person name="Kublanov I.V."/>
        </authorList>
    </citation>
    <scope>NUCLEOTIDE SEQUENCE [LARGE SCALE GENOMIC DNA]</scope>
    <source>
        <strain evidence="7 8">R1</strain>
    </source>
</reference>
<evidence type="ECO:0000256" key="4">
    <source>
        <dbReference type="ARBA" id="ARBA00022989"/>
    </source>
</evidence>
<evidence type="ECO:0000256" key="5">
    <source>
        <dbReference type="ARBA" id="ARBA00023136"/>
    </source>
</evidence>
<evidence type="ECO:0008006" key="9">
    <source>
        <dbReference type="Google" id="ProtNLM"/>
    </source>
</evidence>
<feature type="transmembrane region" description="Helical" evidence="6">
    <location>
        <begin position="67"/>
        <end position="86"/>
    </location>
</feature>
<evidence type="ECO:0000313" key="7">
    <source>
        <dbReference type="EMBL" id="ASV72665.1"/>
    </source>
</evidence>
<name>A0A286R9M7_9BACT</name>
<proteinExistence type="predicted"/>
<dbReference type="Proteomes" id="UP000215086">
    <property type="component" value="Chromosome"/>
</dbReference>
<keyword evidence="4 6" id="KW-1133">Transmembrane helix</keyword>
<evidence type="ECO:0000256" key="6">
    <source>
        <dbReference type="SAM" id="Phobius"/>
    </source>
</evidence>
<keyword evidence="2" id="KW-1003">Cell membrane</keyword>
<feature type="transmembrane region" description="Helical" evidence="6">
    <location>
        <begin position="106"/>
        <end position="123"/>
    </location>
</feature>